<feature type="domain" description="MobA-like NTP transferase" evidence="10">
    <location>
        <begin position="10"/>
        <end position="133"/>
    </location>
</feature>
<evidence type="ECO:0000256" key="4">
    <source>
        <dbReference type="ARBA" id="ARBA00022695"/>
    </source>
</evidence>
<evidence type="ECO:0000256" key="6">
    <source>
        <dbReference type="ARBA" id="ARBA00023315"/>
    </source>
</evidence>
<evidence type="ECO:0000256" key="1">
    <source>
        <dbReference type="ARBA" id="ARBA00007707"/>
    </source>
</evidence>
<evidence type="ECO:0000259" key="10">
    <source>
        <dbReference type="Pfam" id="PF12804"/>
    </source>
</evidence>
<dbReference type="GO" id="GO:0003977">
    <property type="term" value="F:UDP-N-acetylglucosamine diphosphorylase activity"/>
    <property type="evidence" value="ECO:0007669"/>
    <property type="project" value="UniProtKB-EC"/>
</dbReference>
<accession>A0A1H2QC30</accession>
<dbReference type="CDD" id="cd02540">
    <property type="entry name" value="GT2_GlmU_N_bac"/>
    <property type="match status" value="1"/>
</dbReference>
<evidence type="ECO:0000256" key="3">
    <source>
        <dbReference type="ARBA" id="ARBA00022679"/>
    </source>
</evidence>
<keyword evidence="6" id="KW-0012">Acyltransferase</keyword>
<dbReference type="AlphaFoldDB" id="A0A1H2QC30"/>
<dbReference type="Pfam" id="PF12804">
    <property type="entry name" value="NTP_transf_3"/>
    <property type="match status" value="1"/>
</dbReference>
<keyword evidence="12" id="KW-1185">Reference proteome</keyword>
<protein>
    <submittedName>
        <fullName evidence="11">UDP-N-acetylglucosamine pyrophosphorylase</fullName>
    </submittedName>
</protein>
<dbReference type="OrthoDB" id="9775031at2"/>
<evidence type="ECO:0000256" key="8">
    <source>
        <dbReference type="ARBA" id="ARBA00048493"/>
    </source>
</evidence>
<dbReference type="Proteomes" id="UP000198500">
    <property type="component" value="Unassembled WGS sequence"/>
</dbReference>
<comment type="similarity">
    <text evidence="2">In the N-terminal section; belongs to the N-acetylglucosamine-1-phosphate uridyltransferase family.</text>
</comment>
<dbReference type="PANTHER" id="PTHR43584:SF3">
    <property type="entry name" value="BIFUNCTIONAL PROTEIN GLMU"/>
    <property type="match status" value="1"/>
</dbReference>
<dbReference type="InterPro" id="IPR025877">
    <property type="entry name" value="MobA-like_NTP_Trfase"/>
</dbReference>
<gene>
    <name evidence="11" type="ORF">SAMN05443545_10132</name>
</gene>
<dbReference type="PANTHER" id="PTHR43584">
    <property type="entry name" value="NUCLEOTIDYL TRANSFERASE"/>
    <property type="match status" value="1"/>
</dbReference>
<dbReference type="InterPro" id="IPR029044">
    <property type="entry name" value="Nucleotide-diphossugar_trans"/>
</dbReference>
<dbReference type="RefSeq" id="WP_092567462.1">
    <property type="nucleotide sequence ID" value="NZ_BMXH01000001.1"/>
</dbReference>
<evidence type="ECO:0000313" key="11">
    <source>
        <dbReference type="EMBL" id="SDW03979.1"/>
    </source>
</evidence>
<sequence length="247" mass="25907">MSHLSPTVAAVVLAAGQGSRMGSDVHKVLHPLAGKPLLAHVLDNLEALGAERHIVVVGAGREQITSAFPDLAIAIQEEQLGTAHAVQMAAPALQDFAGVVLVLYGDVPLVSATTMARLCMAVASDTPLAVLGFRPEDTRAYGRLVTNTDGELERIVEHADATPAERAIGLCNSGIVAARAERLFPLLAQVGCDNAKGEYYLTDIVGLARQAGHRVATVEADALEVMGVNSTQELAELEALILQPVRT</sequence>
<evidence type="ECO:0000256" key="7">
    <source>
        <dbReference type="ARBA" id="ARBA00048247"/>
    </source>
</evidence>
<dbReference type="STRING" id="574349.SAMN05443545_10132"/>
<organism evidence="11 12">
    <name type="scientific">Aidingimonas halophila</name>
    <dbReference type="NCBI Taxonomy" id="574349"/>
    <lineage>
        <taxon>Bacteria</taxon>
        <taxon>Pseudomonadati</taxon>
        <taxon>Pseudomonadota</taxon>
        <taxon>Gammaproteobacteria</taxon>
        <taxon>Oceanospirillales</taxon>
        <taxon>Halomonadaceae</taxon>
        <taxon>Aidingimonas</taxon>
    </lineage>
</organism>
<keyword evidence="5" id="KW-0460">Magnesium</keyword>
<dbReference type="Gene3D" id="3.90.550.10">
    <property type="entry name" value="Spore Coat Polysaccharide Biosynthesis Protein SpsA, Chain A"/>
    <property type="match status" value="1"/>
</dbReference>
<keyword evidence="3" id="KW-0808">Transferase</keyword>
<evidence type="ECO:0000313" key="12">
    <source>
        <dbReference type="Proteomes" id="UP000198500"/>
    </source>
</evidence>
<keyword evidence="4" id="KW-0548">Nucleotidyltransferase</keyword>
<reference evidence="11 12" key="1">
    <citation type="submission" date="2016-10" db="EMBL/GenBank/DDBJ databases">
        <authorList>
            <person name="de Groot N.N."/>
        </authorList>
    </citation>
    <scope>NUCLEOTIDE SEQUENCE [LARGE SCALE GENOMIC DNA]</scope>
    <source>
        <strain evidence="11 12">DSM 19219</strain>
    </source>
</reference>
<dbReference type="SUPFAM" id="SSF53448">
    <property type="entry name" value="Nucleotide-diphospho-sugar transferases"/>
    <property type="match status" value="1"/>
</dbReference>
<comment type="catalytic activity">
    <reaction evidence="8">
        <text>N-acetyl-alpha-D-glucosamine 1-phosphate + UTP + H(+) = UDP-N-acetyl-alpha-D-glucosamine + diphosphate</text>
        <dbReference type="Rhea" id="RHEA:13509"/>
        <dbReference type="ChEBI" id="CHEBI:15378"/>
        <dbReference type="ChEBI" id="CHEBI:33019"/>
        <dbReference type="ChEBI" id="CHEBI:46398"/>
        <dbReference type="ChEBI" id="CHEBI:57705"/>
        <dbReference type="ChEBI" id="CHEBI:57776"/>
        <dbReference type="EC" id="2.7.7.23"/>
    </reaction>
</comment>
<evidence type="ECO:0000256" key="5">
    <source>
        <dbReference type="ARBA" id="ARBA00022842"/>
    </source>
</evidence>
<evidence type="ECO:0000256" key="2">
    <source>
        <dbReference type="ARBA" id="ARBA00007947"/>
    </source>
</evidence>
<dbReference type="InterPro" id="IPR050065">
    <property type="entry name" value="GlmU-like"/>
</dbReference>
<comment type="similarity">
    <text evidence="1">In the C-terminal section; belongs to the transferase hexapeptide repeat family.</text>
</comment>
<dbReference type="EMBL" id="FNNI01000001">
    <property type="protein sequence ID" value="SDW03979.1"/>
    <property type="molecule type" value="Genomic_DNA"/>
</dbReference>
<dbReference type="GO" id="GO:0019134">
    <property type="term" value="F:glucosamine-1-phosphate N-acetyltransferase activity"/>
    <property type="evidence" value="ECO:0007669"/>
    <property type="project" value="UniProtKB-EC"/>
</dbReference>
<name>A0A1H2QC30_9GAMM</name>
<comment type="catalytic activity">
    <reaction evidence="7">
        <text>alpha-D-glucosamine 1-phosphate + acetyl-CoA = N-acetyl-alpha-D-glucosamine 1-phosphate + CoA + H(+)</text>
        <dbReference type="Rhea" id="RHEA:13725"/>
        <dbReference type="ChEBI" id="CHEBI:15378"/>
        <dbReference type="ChEBI" id="CHEBI:57287"/>
        <dbReference type="ChEBI" id="CHEBI:57288"/>
        <dbReference type="ChEBI" id="CHEBI:57776"/>
        <dbReference type="ChEBI" id="CHEBI:58516"/>
        <dbReference type="EC" id="2.3.1.157"/>
    </reaction>
</comment>
<comment type="function">
    <text evidence="9">Catalyzes the last two sequential reactions in the de novo biosynthetic pathway for UDP-N-acetylglucosamine (UDP-GlcNAc). The C-terminal domain catalyzes the transfer of acetyl group from acetyl coenzyme A to glucosamine-1-phosphate (GlcN-1-P) to produce N-acetylglucosamine-1-phosphate (GlcNAc-1-P), which is converted into UDP-GlcNAc by the transfer of uridine 5-monophosphate (from uridine 5-triphosphate), a reaction catalyzed by the N-terminal domain.</text>
</comment>
<proteinExistence type="inferred from homology"/>
<evidence type="ECO:0000256" key="9">
    <source>
        <dbReference type="ARBA" id="ARBA00049628"/>
    </source>
</evidence>